<accession>A0A0B6ZU88</accession>
<dbReference type="AlphaFoldDB" id="A0A0B6ZU88"/>
<sequence length="68" mass="8001">MLTFNPDKRISVEQALAHPYLEQYYDPADEPVAEEPFTFETELDDLPKERLKDLIFCETVQIGIRNKE</sequence>
<dbReference type="SUPFAM" id="SSF56112">
    <property type="entry name" value="Protein kinase-like (PK-like)"/>
    <property type="match status" value="1"/>
</dbReference>
<dbReference type="EMBL" id="HACG01025329">
    <property type="protein sequence ID" value="CEK72194.1"/>
    <property type="molecule type" value="Transcribed_RNA"/>
</dbReference>
<dbReference type="Gene3D" id="3.30.200.20">
    <property type="entry name" value="Phosphorylase Kinase, domain 1"/>
    <property type="match status" value="1"/>
</dbReference>
<dbReference type="InterPro" id="IPR011009">
    <property type="entry name" value="Kinase-like_dom_sf"/>
</dbReference>
<evidence type="ECO:0000313" key="1">
    <source>
        <dbReference type="EMBL" id="CEK72194.1"/>
    </source>
</evidence>
<reference evidence="1" key="1">
    <citation type="submission" date="2014-12" db="EMBL/GenBank/DDBJ databases">
        <title>Insight into the proteome of Arion vulgaris.</title>
        <authorList>
            <person name="Aradska J."/>
            <person name="Bulat T."/>
            <person name="Smidak R."/>
            <person name="Sarate P."/>
            <person name="Gangsoo J."/>
            <person name="Sialana F."/>
            <person name="Bilban M."/>
            <person name="Lubec G."/>
        </authorList>
    </citation>
    <scope>NUCLEOTIDE SEQUENCE</scope>
    <source>
        <tissue evidence="1">Skin</tissue>
    </source>
</reference>
<evidence type="ECO:0008006" key="2">
    <source>
        <dbReference type="Google" id="ProtNLM"/>
    </source>
</evidence>
<organism evidence="1">
    <name type="scientific">Arion vulgaris</name>
    <dbReference type="NCBI Taxonomy" id="1028688"/>
    <lineage>
        <taxon>Eukaryota</taxon>
        <taxon>Metazoa</taxon>
        <taxon>Spiralia</taxon>
        <taxon>Lophotrochozoa</taxon>
        <taxon>Mollusca</taxon>
        <taxon>Gastropoda</taxon>
        <taxon>Heterobranchia</taxon>
        <taxon>Euthyneura</taxon>
        <taxon>Panpulmonata</taxon>
        <taxon>Eupulmonata</taxon>
        <taxon>Stylommatophora</taxon>
        <taxon>Helicina</taxon>
        <taxon>Arionoidea</taxon>
        <taxon>Arionidae</taxon>
        <taxon>Arion</taxon>
    </lineage>
</organism>
<proteinExistence type="predicted"/>
<gene>
    <name evidence="1" type="primary">ORF81416</name>
</gene>
<name>A0A0B6ZU88_9EUPU</name>
<dbReference type="Gene3D" id="1.10.510.10">
    <property type="entry name" value="Transferase(Phosphotransferase) domain 1"/>
    <property type="match status" value="1"/>
</dbReference>
<protein>
    <recommendedName>
        <fullName evidence="2">Protein kinase domain-containing protein</fullName>
    </recommendedName>
</protein>